<dbReference type="InterPro" id="IPR036426">
    <property type="entry name" value="Bulb-type_lectin_dom_sf"/>
</dbReference>
<evidence type="ECO:0000256" key="3">
    <source>
        <dbReference type="ARBA" id="ARBA00023180"/>
    </source>
</evidence>
<dbReference type="EMBL" id="RDQH01000337">
    <property type="protein sequence ID" value="RXH83015.1"/>
    <property type="molecule type" value="Genomic_DNA"/>
</dbReference>
<evidence type="ECO:0000259" key="4">
    <source>
        <dbReference type="Pfam" id="PF01453"/>
    </source>
</evidence>
<evidence type="ECO:0000256" key="2">
    <source>
        <dbReference type="ARBA" id="ARBA00023157"/>
    </source>
</evidence>
<reference evidence="5 6" key="1">
    <citation type="submission" date="2018-10" db="EMBL/GenBank/DDBJ databases">
        <title>A high-quality apple genome assembly.</title>
        <authorList>
            <person name="Hu J."/>
        </authorList>
    </citation>
    <scope>NUCLEOTIDE SEQUENCE [LARGE SCALE GENOMIC DNA]</scope>
    <source>
        <strain evidence="6">cv. HFTH1</strain>
        <tissue evidence="5">Young leaf</tissue>
    </source>
</reference>
<protein>
    <recommendedName>
        <fullName evidence="4">Bulb-type lectin domain-containing protein</fullName>
    </recommendedName>
</protein>
<dbReference type="Proteomes" id="UP000290289">
    <property type="component" value="Chromosome 11"/>
</dbReference>
<dbReference type="SUPFAM" id="SSF51110">
    <property type="entry name" value="alpha-D-mannose-specific plant lectins"/>
    <property type="match status" value="1"/>
</dbReference>
<sequence length="127" mass="14598">MEDLNSVSLVRLVLRTITWEFGSKMSRLEILFGLQTDANPTMILKQHRQSCPKCNGGALRLREFGTYLWQSFDYPSDTWLPGMKLGWDLRTGLKQLLSSWKDSEDPSPGDFTYGIETKLQAYPEAYI</sequence>
<keyword evidence="6" id="KW-1185">Reference proteome</keyword>
<dbReference type="PANTHER" id="PTHR32444">
    <property type="entry name" value="BULB-TYPE LECTIN DOMAIN-CONTAINING PROTEIN"/>
    <property type="match status" value="1"/>
</dbReference>
<organism evidence="5 6">
    <name type="scientific">Malus domestica</name>
    <name type="common">Apple</name>
    <name type="synonym">Pyrus malus</name>
    <dbReference type="NCBI Taxonomy" id="3750"/>
    <lineage>
        <taxon>Eukaryota</taxon>
        <taxon>Viridiplantae</taxon>
        <taxon>Streptophyta</taxon>
        <taxon>Embryophyta</taxon>
        <taxon>Tracheophyta</taxon>
        <taxon>Spermatophyta</taxon>
        <taxon>Magnoliopsida</taxon>
        <taxon>eudicotyledons</taxon>
        <taxon>Gunneridae</taxon>
        <taxon>Pentapetalae</taxon>
        <taxon>rosids</taxon>
        <taxon>fabids</taxon>
        <taxon>Rosales</taxon>
        <taxon>Rosaceae</taxon>
        <taxon>Amygdaloideae</taxon>
        <taxon>Maleae</taxon>
        <taxon>Malus</taxon>
    </lineage>
</organism>
<keyword evidence="1" id="KW-0732">Signal</keyword>
<evidence type="ECO:0000256" key="1">
    <source>
        <dbReference type="ARBA" id="ARBA00022729"/>
    </source>
</evidence>
<evidence type="ECO:0000313" key="6">
    <source>
        <dbReference type="Proteomes" id="UP000290289"/>
    </source>
</evidence>
<keyword evidence="2" id="KW-1015">Disulfide bond</keyword>
<feature type="domain" description="Bulb-type lectin" evidence="4">
    <location>
        <begin position="57"/>
        <end position="101"/>
    </location>
</feature>
<dbReference type="PANTHER" id="PTHR32444:SF234">
    <property type="entry name" value="RECEPTOR-LIKE SERINE_THREONINE-PROTEIN KINASE"/>
    <property type="match status" value="1"/>
</dbReference>
<name>A0A498ILJ2_MALDO</name>
<accession>A0A498ILJ2</accession>
<dbReference type="AlphaFoldDB" id="A0A498ILJ2"/>
<gene>
    <name evidence="5" type="ORF">DVH24_003513</name>
</gene>
<keyword evidence="3" id="KW-0325">Glycoprotein</keyword>
<dbReference type="InterPro" id="IPR001480">
    <property type="entry name" value="Bulb-type_lectin_dom"/>
</dbReference>
<proteinExistence type="predicted"/>
<dbReference type="Pfam" id="PF01453">
    <property type="entry name" value="B_lectin"/>
    <property type="match status" value="1"/>
</dbReference>
<evidence type="ECO:0000313" key="5">
    <source>
        <dbReference type="EMBL" id="RXH83015.1"/>
    </source>
</evidence>
<comment type="caution">
    <text evidence="5">The sequence shown here is derived from an EMBL/GenBank/DDBJ whole genome shotgun (WGS) entry which is preliminary data.</text>
</comment>